<dbReference type="InterPro" id="IPR050338">
    <property type="entry name" value="DisA"/>
</dbReference>
<dbReference type="PROSITE" id="PS51794">
    <property type="entry name" value="DAC"/>
    <property type="match status" value="1"/>
</dbReference>
<keyword evidence="7 10" id="KW-0067">ATP-binding</keyword>
<dbReference type="EC" id="2.7.7.85" evidence="10"/>
<dbReference type="PANTHER" id="PTHR34185:SF1">
    <property type="entry name" value="DIADENYLATE CYCLASE"/>
    <property type="match status" value="1"/>
</dbReference>
<evidence type="ECO:0000256" key="6">
    <source>
        <dbReference type="ARBA" id="ARBA00022741"/>
    </source>
</evidence>
<evidence type="ECO:0000259" key="11">
    <source>
        <dbReference type="PROSITE" id="PS51794"/>
    </source>
</evidence>
<dbReference type="GO" id="GO:0106408">
    <property type="term" value="F:diadenylate cyclase activity"/>
    <property type="evidence" value="ECO:0007669"/>
    <property type="project" value="UniProtKB-EC"/>
</dbReference>
<keyword evidence="3 10" id="KW-0808">Transferase</keyword>
<organism evidence="12 13">
    <name type="scientific">Paenibacillus residui</name>
    <dbReference type="NCBI Taxonomy" id="629724"/>
    <lineage>
        <taxon>Bacteria</taxon>
        <taxon>Bacillati</taxon>
        <taxon>Bacillota</taxon>
        <taxon>Bacilli</taxon>
        <taxon>Bacillales</taxon>
        <taxon>Paenibacillaceae</taxon>
        <taxon>Paenibacillus</taxon>
    </lineage>
</organism>
<dbReference type="Pfam" id="PF02457">
    <property type="entry name" value="DAC"/>
    <property type="match status" value="1"/>
</dbReference>
<feature type="transmembrane region" description="Helical" evidence="10">
    <location>
        <begin position="41"/>
        <end position="59"/>
    </location>
</feature>
<evidence type="ECO:0000256" key="5">
    <source>
        <dbReference type="ARBA" id="ARBA00022695"/>
    </source>
</evidence>
<dbReference type="InterPro" id="IPR003390">
    <property type="entry name" value="DNA_integrity_scan_DisA_N"/>
</dbReference>
<keyword evidence="4 10" id="KW-0812">Transmembrane</keyword>
<accession>A0ABW3DEZ1</accession>
<keyword evidence="8 10" id="KW-1133">Transmembrane helix</keyword>
<keyword evidence="5 10" id="KW-0548">Nucleotidyltransferase</keyword>
<dbReference type="InterPro" id="IPR045585">
    <property type="entry name" value="CdaA_N"/>
</dbReference>
<feature type="transmembrane region" description="Helical" evidence="10">
    <location>
        <begin position="16"/>
        <end position="34"/>
    </location>
</feature>
<feature type="domain" description="DAC" evidence="11">
    <location>
        <begin position="83"/>
        <end position="243"/>
    </location>
</feature>
<name>A0ABW3DEZ1_9BACL</name>
<dbReference type="Proteomes" id="UP001597120">
    <property type="component" value="Unassembled WGS sequence"/>
</dbReference>
<protein>
    <recommendedName>
        <fullName evidence="10">Diadenylate cyclase</fullName>
        <shortName evidence="10">DAC</shortName>
        <ecNumber evidence="10">2.7.7.85</ecNumber>
    </recommendedName>
    <alternativeName>
        <fullName evidence="10">Cyclic-di-AMP synthase</fullName>
        <shortName evidence="10">c-di-AMP synthase</shortName>
    </alternativeName>
</protein>
<comment type="function">
    <text evidence="10">Catalyzes the condensation of 2 ATP molecules into cyclic di-AMP (c-di-AMP), a second messenger used to regulate differing processes in different bacteria.</text>
</comment>
<evidence type="ECO:0000256" key="1">
    <source>
        <dbReference type="ARBA" id="ARBA00000877"/>
    </source>
</evidence>
<evidence type="ECO:0000256" key="4">
    <source>
        <dbReference type="ARBA" id="ARBA00022692"/>
    </source>
</evidence>
<dbReference type="Gene3D" id="3.40.1700.10">
    <property type="entry name" value="DNA integrity scanning protein, DisA, N-terminal domain"/>
    <property type="match status" value="1"/>
</dbReference>
<dbReference type="EMBL" id="JBHTIU010000061">
    <property type="protein sequence ID" value="MFD0870799.1"/>
    <property type="molecule type" value="Genomic_DNA"/>
</dbReference>
<dbReference type="HAMAP" id="MF_01499">
    <property type="entry name" value="DacA"/>
    <property type="match status" value="1"/>
</dbReference>
<evidence type="ECO:0000256" key="10">
    <source>
        <dbReference type="HAMAP-Rule" id="MF_01499"/>
    </source>
</evidence>
<evidence type="ECO:0000256" key="9">
    <source>
        <dbReference type="ARBA" id="ARBA00023136"/>
    </source>
</evidence>
<comment type="subunit">
    <text evidence="10">Probably a homodimer.</text>
</comment>
<keyword evidence="6 10" id="KW-0547">Nucleotide-binding</keyword>
<keyword evidence="13" id="KW-1185">Reference proteome</keyword>
<evidence type="ECO:0000256" key="7">
    <source>
        <dbReference type="ARBA" id="ARBA00022840"/>
    </source>
</evidence>
<dbReference type="RefSeq" id="WP_144941914.1">
    <property type="nucleotide sequence ID" value="NZ_JBHTIU010000061.1"/>
</dbReference>
<keyword evidence="2 10" id="KW-1003">Cell membrane</keyword>
<comment type="caution">
    <text evidence="10">Lacks conserved residue(s) required for the propagation of feature annotation.</text>
</comment>
<dbReference type="NCBIfam" id="TIGR00159">
    <property type="entry name" value="diadenylate cyclase CdaA"/>
    <property type="match status" value="1"/>
</dbReference>
<dbReference type="SUPFAM" id="SSF143597">
    <property type="entry name" value="YojJ-like"/>
    <property type="match status" value="1"/>
</dbReference>
<comment type="caution">
    <text evidence="12">The sequence shown here is derived from an EMBL/GenBank/DDBJ whole genome shotgun (WGS) entry which is preliminary data.</text>
</comment>
<proteinExistence type="inferred from homology"/>
<dbReference type="InterPro" id="IPR036888">
    <property type="entry name" value="DNA_integrity_DisA_N_sf"/>
</dbReference>
<reference evidence="13" key="1">
    <citation type="journal article" date="2019" name="Int. J. Syst. Evol. Microbiol.">
        <title>The Global Catalogue of Microorganisms (GCM) 10K type strain sequencing project: providing services to taxonomists for standard genome sequencing and annotation.</title>
        <authorList>
            <consortium name="The Broad Institute Genomics Platform"/>
            <consortium name="The Broad Institute Genome Sequencing Center for Infectious Disease"/>
            <person name="Wu L."/>
            <person name="Ma J."/>
        </authorList>
    </citation>
    <scope>NUCLEOTIDE SEQUENCE [LARGE SCALE GENOMIC DNA]</scope>
    <source>
        <strain evidence="13">CCUG 57263</strain>
    </source>
</reference>
<evidence type="ECO:0000313" key="12">
    <source>
        <dbReference type="EMBL" id="MFD0870799.1"/>
    </source>
</evidence>
<keyword evidence="9 10" id="KW-0472">Membrane</keyword>
<comment type="similarity">
    <text evidence="10">Belongs to the adenylate cyclase family. DacA/CdaA subfamily.</text>
</comment>
<dbReference type="PIRSF" id="PIRSF004793">
    <property type="entry name" value="UCP004793"/>
    <property type="match status" value="1"/>
</dbReference>
<dbReference type="InterPro" id="IPR034701">
    <property type="entry name" value="CdaA"/>
</dbReference>
<dbReference type="InterPro" id="IPR014046">
    <property type="entry name" value="C-di-AMP_synthase"/>
</dbReference>
<evidence type="ECO:0000313" key="13">
    <source>
        <dbReference type="Proteomes" id="UP001597120"/>
    </source>
</evidence>
<sequence length="274" mass="31040">MDYFTDLTLKDSIKDIVDITIVSYVIYKLILLLRGTRAIQLLKGIIVVFIAWGISLWFQLNTLQWMMNQMFTFGVMGVLIIFQPELRRALEQLGRGKLFSRSSNEENQEINRIISEIMKTIMNLSRRRIGALIVFERQTGLNEYIESGTRVESEISAELLINIFIPNTPLHDGAVIIRGSRLMAAGCYLPLSENPFISKELGTRHRAAIGMSEVSDAISVVVSEETGQISLALNGLVVRDIKEESLISKLYEELKTPAKAKRGSFWKWGRKQNG</sequence>
<evidence type="ECO:0000256" key="3">
    <source>
        <dbReference type="ARBA" id="ARBA00022679"/>
    </source>
</evidence>
<gene>
    <name evidence="12" type="primary">cdaA</name>
    <name evidence="10" type="synonym">dacA</name>
    <name evidence="12" type="ORF">ACFQ03_16775</name>
</gene>
<comment type="catalytic activity">
    <reaction evidence="1 10">
        <text>2 ATP = 3',3'-c-di-AMP + 2 diphosphate</text>
        <dbReference type="Rhea" id="RHEA:35655"/>
        <dbReference type="ChEBI" id="CHEBI:30616"/>
        <dbReference type="ChEBI" id="CHEBI:33019"/>
        <dbReference type="ChEBI" id="CHEBI:71500"/>
        <dbReference type="EC" id="2.7.7.85"/>
    </reaction>
</comment>
<evidence type="ECO:0000256" key="2">
    <source>
        <dbReference type="ARBA" id="ARBA00022475"/>
    </source>
</evidence>
<dbReference type="PANTHER" id="PTHR34185">
    <property type="entry name" value="DIADENYLATE CYCLASE"/>
    <property type="match status" value="1"/>
</dbReference>
<dbReference type="Pfam" id="PF19293">
    <property type="entry name" value="CdaA_N"/>
    <property type="match status" value="1"/>
</dbReference>
<evidence type="ECO:0000256" key="8">
    <source>
        <dbReference type="ARBA" id="ARBA00022989"/>
    </source>
</evidence>